<name>X1P1N8_9ZZZZ</name>
<accession>X1P1N8</accession>
<comment type="caution">
    <text evidence="1">The sequence shown here is derived from an EMBL/GenBank/DDBJ whole genome shotgun (WGS) entry which is preliminary data.</text>
</comment>
<dbReference type="EMBL" id="BARV01036035">
    <property type="protein sequence ID" value="GAI49803.1"/>
    <property type="molecule type" value="Genomic_DNA"/>
</dbReference>
<dbReference type="AlphaFoldDB" id="X1P1N8"/>
<evidence type="ECO:0000313" key="1">
    <source>
        <dbReference type="EMBL" id="GAI49803.1"/>
    </source>
</evidence>
<gene>
    <name evidence="1" type="ORF">S06H3_56072</name>
</gene>
<proteinExistence type="predicted"/>
<organism evidence="1">
    <name type="scientific">marine sediment metagenome</name>
    <dbReference type="NCBI Taxonomy" id="412755"/>
    <lineage>
        <taxon>unclassified sequences</taxon>
        <taxon>metagenomes</taxon>
        <taxon>ecological metagenomes</taxon>
    </lineage>
</organism>
<protein>
    <submittedName>
        <fullName evidence="1">Uncharacterized protein</fullName>
    </submittedName>
</protein>
<reference evidence="1" key="1">
    <citation type="journal article" date="2014" name="Front. Microbiol.">
        <title>High frequency of phylogenetically diverse reductive dehalogenase-homologous genes in deep subseafloor sedimentary metagenomes.</title>
        <authorList>
            <person name="Kawai M."/>
            <person name="Futagami T."/>
            <person name="Toyoda A."/>
            <person name="Takaki Y."/>
            <person name="Nishi S."/>
            <person name="Hori S."/>
            <person name="Arai W."/>
            <person name="Tsubouchi T."/>
            <person name="Morono Y."/>
            <person name="Uchiyama I."/>
            <person name="Ito T."/>
            <person name="Fujiyama A."/>
            <person name="Inagaki F."/>
            <person name="Takami H."/>
        </authorList>
    </citation>
    <scope>NUCLEOTIDE SEQUENCE</scope>
    <source>
        <strain evidence="1">Expedition CK06-06</strain>
    </source>
</reference>
<sequence length="57" mass="6645">LKLSFANFLYENKGQNLNTTFRLAESDANFKEQVMNTFFFNKIPSDDFFSKIKSSNP</sequence>
<feature type="non-terminal residue" evidence="1">
    <location>
        <position position="1"/>
    </location>
</feature>